<dbReference type="InterPro" id="IPR029021">
    <property type="entry name" value="Prot-tyrosine_phosphatase-like"/>
</dbReference>
<dbReference type="PROSITE" id="PS00383">
    <property type="entry name" value="TYR_PHOSPHATASE_1"/>
    <property type="match status" value="1"/>
</dbReference>
<dbReference type="Proteomes" id="UP001500665">
    <property type="component" value="Unassembled WGS sequence"/>
</dbReference>
<keyword evidence="2" id="KW-0732">Signal</keyword>
<dbReference type="PANTHER" id="PTHR31126:SF1">
    <property type="entry name" value="TYROSINE SPECIFIC PROTEIN PHOSPHATASES DOMAIN-CONTAINING PROTEIN"/>
    <property type="match status" value="1"/>
</dbReference>
<feature type="chain" id="PRO_5046847543" evidence="2">
    <location>
        <begin position="18"/>
        <end position="344"/>
    </location>
</feature>
<dbReference type="SUPFAM" id="SSF52799">
    <property type="entry name" value="(Phosphotyrosine protein) phosphatases II"/>
    <property type="match status" value="1"/>
</dbReference>
<dbReference type="RefSeq" id="WP_344244602.1">
    <property type="nucleotide sequence ID" value="NZ_BAAAHH010000032.1"/>
</dbReference>
<evidence type="ECO:0000256" key="1">
    <source>
        <dbReference type="ARBA" id="ARBA00009580"/>
    </source>
</evidence>
<accession>A0ABN1RUK8</accession>
<dbReference type="PANTHER" id="PTHR31126">
    <property type="entry name" value="TYROSINE-PROTEIN PHOSPHATASE"/>
    <property type="match status" value="1"/>
</dbReference>
<dbReference type="InterPro" id="IPR026893">
    <property type="entry name" value="Tyr/Ser_Pase_IphP-type"/>
</dbReference>
<dbReference type="Gene3D" id="3.90.190.10">
    <property type="entry name" value="Protein tyrosine phosphatase superfamily"/>
    <property type="match status" value="1"/>
</dbReference>
<proteinExistence type="inferred from homology"/>
<evidence type="ECO:0000313" key="4">
    <source>
        <dbReference type="Proteomes" id="UP001500665"/>
    </source>
</evidence>
<comment type="caution">
    <text evidence="3">The sequence shown here is derived from an EMBL/GenBank/DDBJ whole genome shotgun (WGS) entry which is preliminary data.</text>
</comment>
<protein>
    <submittedName>
        <fullName evidence="3">Tyrosine-protein phosphatase</fullName>
    </submittedName>
</protein>
<dbReference type="Pfam" id="PF13350">
    <property type="entry name" value="Y_phosphatase3"/>
    <property type="match status" value="1"/>
</dbReference>
<organism evidence="3 4">
    <name type="scientific">Actinocorallia libanotica</name>
    <dbReference type="NCBI Taxonomy" id="46162"/>
    <lineage>
        <taxon>Bacteria</taxon>
        <taxon>Bacillati</taxon>
        <taxon>Actinomycetota</taxon>
        <taxon>Actinomycetes</taxon>
        <taxon>Streptosporangiales</taxon>
        <taxon>Thermomonosporaceae</taxon>
        <taxon>Actinocorallia</taxon>
    </lineage>
</organism>
<feature type="signal peptide" evidence="2">
    <location>
        <begin position="1"/>
        <end position="17"/>
    </location>
</feature>
<sequence length="344" mass="37392">MAFSASLPLGLVSPAAAAQPDEPERNRRIPFTEATVKANGDGSYTLRWKAPGVRRVVVKTGGRTVARGDGSATARVSGLPAADRQWFVFVPEKGGSLRLADRLVKLDGTVNFRDLGGYRTAGGQWVRMGEVYRSEALSRLSRTDLARLKRLGIKTVYDLRTATERATGPDRVPRGARHVVADLLKNAEVRVDLTKPDPGVQYMVETEKAMAASPTARPALRRVFDGLADDRAHAVVFHCTAGKDRTGWIGASLLTLLGVPRATVMADYLASNRYRAKTDSAVLDAVPPAVAAFSKPLLDVRPEYLNAGFAEVKAKYRGFDDYRKRMLGLSTSELRALKKSLLVG</sequence>
<reference evidence="3 4" key="1">
    <citation type="journal article" date="2019" name="Int. J. Syst. Evol. Microbiol.">
        <title>The Global Catalogue of Microorganisms (GCM) 10K type strain sequencing project: providing services to taxonomists for standard genome sequencing and annotation.</title>
        <authorList>
            <consortium name="The Broad Institute Genomics Platform"/>
            <consortium name="The Broad Institute Genome Sequencing Center for Infectious Disease"/>
            <person name="Wu L."/>
            <person name="Ma J."/>
        </authorList>
    </citation>
    <scope>NUCLEOTIDE SEQUENCE [LARGE SCALE GENOMIC DNA]</scope>
    <source>
        <strain evidence="3 4">JCM 10696</strain>
    </source>
</reference>
<gene>
    <name evidence="3" type="ORF">GCM10009550_61140</name>
</gene>
<evidence type="ECO:0000313" key="3">
    <source>
        <dbReference type="EMBL" id="GAA0964077.1"/>
    </source>
</evidence>
<dbReference type="InterPro" id="IPR016130">
    <property type="entry name" value="Tyr_Pase_AS"/>
</dbReference>
<name>A0ABN1RUK8_9ACTN</name>
<comment type="similarity">
    <text evidence="1">Belongs to the protein-tyrosine phosphatase family.</text>
</comment>
<dbReference type="EMBL" id="BAAAHH010000032">
    <property type="protein sequence ID" value="GAA0964077.1"/>
    <property type="molecule type" value="Genomic_DNA"/>
</dbReference>
<evidence type="ECO:0000256" key="2">
    <source>
        <dbReference type="SAM" id="SignalP"/>
    </source>
</evidence>
<keyword evidence="4" id="KW-1185">Reference proteome</keyword>